<dbReference type="Proteomes" id="UP000295504">
    <property type="component" value="Unassembled WGS sequence"/>
</dbReference>
<comment type="caution">
    <text evidence="2">The sequence shown here is derived from an EMBL/GenBank/DDBJ whole genome shotgun (WGS) entry which is preliminary data.</text>
</comment>
<protein>
    <submittedName>
        <fullName evidence="2">Uncharacterized protein</fullName>
    </submittedName>
</protein>
<dbReference type="AlphaFoldDB" id="A0A4R2TIJ7"/>
<keyword evidence="1" id="KW-0812">Transmembrane</keyword>
<keyword evidence="3" id="KW-1185">Reference proteome</keyword>
<gene>
    <name evidence="2" type="ORF">EDD79_101837</name>
</gene>
<evidence type="ECO:0000313" key="2">
    <source>
        <dbReference type="EMBL" id="TCQ02157.1"/>
    </source>
</evidence>
<dbReference type="EMBL" id="SLYC01000018">
    <property type="protein sequence ID" value="TCQ02157.1"/>
    <property type="molecule type" value="Genomic_DNA"/>
</dbReference>
<dbReference type="RefSeq" id="WP_132848557.1">
    <property type="nucleotide sequence ID" value="NZ_CP058648.1"/>
</dbReference>
<feature type="transmembrane region" description="Helical" evidence="1">
    <location>
        <begin position="13"/>
        <end position="33"/>
    </location>
</feature>
<name>A0A4R2TIJ7_9FIRM</name>
<organism evidence="2 3">
    <name type="scientific">Serpentinicella alkaliphila</name>
    <dbReference type="NCBI Taxonomy" id="1734049"/>
    <lineage>
        <taxon>Bacteria</taxon>
        <taxon>Bacillati</taxon>
        <taxon>Bacillota</taxon>
        <taxon>Clostridia</taxon>
        <taxon>Peptostreptococcales</taxon>
        <taxon>Natronincolaceae</taxon>
        <taxon>Serpentinicella</taxon>
    </lineage>
</organism>
<reference evidence="2 3" key="1">
    <citation type="submission" date="2019-03" db="EMBL/GenBank/DDBJ databases">
        <title>Genomic Encyclopedia of Type Strains, Phase IV (KMG-IV): sequencing the most valuable type-strain genomes for metagenomic binning, comparative biology and taxonomic classification.</title>
        <authorList>
            <person name="Goeker M."/>
        </authorList>
    </citation>
    <scope>NUCLEOTIDE SEQUENCE [LARGE SCALE GENOMIC DNA]</scope>
    <source>
        <strain evidence="2 3">DSM 100013</strain>
    </source>
</reference>
<accession>A0A4R2TIJ7</accession>
<evidence type="ECO:0000313" key="3">
    <source>
        <dbReference type="Proteomes" id="UP000295504"/>
    </source>
</evidence>
<keyword evidence="1" id="KW-0472">Membrane</keyword>
<evidence type="ECO:0000256" key="1">
    <source>
        <dbReference type="SAM" id="Phobius"/>
    </source>
</evidence>
<keyword evidence="1" id="KW-1133">Transmembrane helix</keyword>
<proteinExistence type="predicted"/>
<sequence>MNSIITELAKLKIYEWIILFFTGLSCIVLYNYINISKQEKAKKLIYEKIEGSRGHVSDYEIEKLINKKMLEHIKPDKLFWEIDNIFKINFNDKISFSSKTHGFTQGYFLGLKNGNNDSYFLLIRVSHSHLKNKKGDIWSIPIELIDVKTINVWNQL</sequence>